<dbReference type="Proteomes" id="UP001221142">
    <property type="component" value="Unassembled WGS sequence"/>
</dbReference>
<sequence length="323" mass="35454">MPSTDDITITQTPLVGGVNEAGRFSDKDAVISSGKVTIDPTDPIKEIIVLHSNLIGRHPNHATVPNRNTISFSKGDTITEISGLHGVPAENPQIGHRVLQLKFTIYNTGYQNHQSARGSQNAPSATDFSFSTTGKFIGIAGFAVNVDISVAECTMKGIERGLYGLSFFGTAADNQPGPGPTPLKDIADGHYHIVNRVGDSVLMAGIAGYDYLYTWSVMKVKNDTEGRYEIYNKEPTTRYIEPQGFSWYPVIGSTENTVRVLPVPNEPDWYFIACSSEKNPFVLENAAKPGDLIYPASCPYCKISSMDDRNSSQFWRFDPVKEF</sequence>
<accession>A0AAD7BQC7</accession>
<keyword evidence="2" id="KW-1185">Reference proteome</keyword>
<protein>
    <submittedName>
        <fullName evidence="1">Uncharacterized protein</fullName>
    </submittedName>
</protein>
<gene>
    <name evidence="1" type="ORF">FB45DRAFT_1029649</name>
</gene>
<dbReference type="EMBL" id="JARKIF010000011">
    <property type="protein sequence ID" value="KAJ7627294.1"/>
    <property type="molecule type" value="Genomic_DNA"/>
</dbReference>
<reference evidence="1" key="1">
    <citation type="submission" date="2023-03" db="EMBL/GenBank/DDBJ databases">
        <title>Massive genome expansion in bonnet fungi (Mycena s.s.) driven by repeated elements and novel gene families across ecological guilds.</title>
        <authorList>
            <consortium name="Lawrence Berkeley National Laboratory"/>
            <person name="Harder C.B."/>
            <person name="Miyauchi S."/>
            <person name="Viragh M."/>
            <person name="Kuo A."/>
            <person name="Thoen E."/>
            <person name="Andreopoulos B."/>
            <person name="Lu D."/>
            <person name="Skrede I."/>
            <person name="Drula E."/>
            <person name="Henrissat B."/>
            <person name="Morin E."/>
            <person name="Kohler A."/>
            <person name="Barry K."/>
            <person name="LaButti K."/>
            <person name="Morin E."/>
            <person name="Salamov A."/>
            <person name="Lipzen A."/>
            <person name="Mereny Z."/>
            <person name="Hegedus B."/>
            <person name="Baldrian P."/>
            <person name="Stursova M."/>
            <person name="Weitz H."/>
            <person name="Taylor A."/>
            <person name="Grigoriev I.V."/>
            <person name="Nagy L.G."/>
            <person name="Martin F."/>
            <person name="Kauserud H."/>
        </authorList>
    </citation>
    <scope>NUCLEOTIDE SEQUENCE</scope>
    <source>
        <strain evidence="1">9284</strain>
    </source>
</reference>
<comment type="caution">
    <text evidence="1">The sequence shown here is derived from an EMBL/GenBank/DDBJ whole genome shotgun (WGS) entry which is preliminary data.</text>
</comment>
<proteinExistence type="predicted"/>
<organism evidence="1 2">
    <name type="scientific">Roridomyces roridus</name>
    <dbReference type="NCBI Taxonomy" id="1738132"/>
    <lineage>
        <taxon>Eukaryota</taxon>
        <taxon>Fungi</taxon>
        <taxon>Dikarya</taxon>
        <taxon>Basidiomycota</taxon>
        <taxon>Agaricomycotina</taxon>
        <taxon>Agaricomycetes</taxon>
        <taxon>Agaricomycetidae</taxon>
        <taxon>Agaricales</taxon>
        <taxon>Marasmiineae</taxon>
        <taxon>Mycenaceae</taxon>
        <taxon>Roridomyces</taxon>
    </lineage>
</organism>
<evidence type="ECO:0000313" key="1">
    <source>
        <dbReference type="EMBL" id="KAJ7627294.1"/>
    </source>
</evidence>
<name>A0AAD7BQC7_9AGAR</name>
<dbReference type="AlphaFoldDB" id="A0AAD7BQC7"/>
<evidence type="ECO:0000313" key="2">
    <source>
        <dbReference type="Proteomes" id="UP001221142"/>
    </source>
</evidence>